<dbReference type="GO" id="GO:1902201">
    <property type="term" value="P:negative regulation of bacterial-type flagellum-dependent cell motility"/>
    <property type="evidence" value="ECO:0007669"/>
    <property type="project" value="TreeGrafter"/>
</dbReference>
<feature type="domain" description="Response regulatory" evidence="4">
    <location>
        <begin position="4"/>
        <end position="120"/>
    </location>
</feature>
<comment type="caution">
    <text evidence="6">The sequence shown here is derived from an EMBL/GenBank/DDBJ whole genome shotgun (WGS) entry which is preliminary data.</text>
</comment>
<dbReference type="Gene3D" id="3.30.70.270">
    <property type="match status" value="1"/>
</dbReference>
<dbReference type="GO" id="GO:0052621">
    <property type="term" value="F:diguanylate cyclase activity"/>
    <property type="evidence" value="ECO:0007669"/>
    <property type="project" value="UniProtKB-EC"/>
</dbReference>
<dbReference type="Proteomes" id="UP000681075">
    <property type="component" value="Unassembled WGS sequence"/>
</dbReference>
<dbReference type="PANTHER" id="PTHR45138">
    <property type="entry name" value="REGULATORY COMPONENTS OF SENSORY TRANSDUCTION SYSTEM"/>
    <property type="match status" value="1"/>
</dbReference>
<dbReference type="SUPFAM" id="SSF55073">
    <property type="entry name" value="Nucleotide cyclase"/>
    <property type="match status" value="1"/>
</dbReference>
<dbReference type="GO" id="GO:0043709">
    <property type="term" value="P:cell adhesion involved in single-species biofilm formation"/>
    <property type="evidence" value="ECO:0007669"/>
    <property type="project" value="TreeGrafter"/>
</dbReference>
<feature type="domain" description="GGDEF" evidence="5">
    <location>
        <begin position="322"/>
        <end position="457"/>
    </location>
</feature>
<dbReference type="CDD" id="cd01949">
    <property type="entry name" value="GGDEF"/>
    <property type="match status" value="1"/>
</dbReference>
<dbReference type="AlphaFoldDB" id="A0A8S8X7X7"/>
<dbReference type="RefSeq" id="WP_420240736.1">
    <property type="nucleotide sequence ID" value="NZ_BOPV01000001.1"/>
</dbReference>
<dbReference type="PROSITE" id="PS50110">
    <property type="entry name" value="RESPONSE_REGULATORY"/>
    <property type="match status" value="2"/>
</dbReference>
<name>A0A8S8X7X7_9PROT</name>
<dbReference type="EMBL" id="BOPV01000001">
    <property type="protein sequence ID" value="GIL37841.1"/>
    <property type="molecule type" value="Genomic_DNA"/>
</dbReference>
<accession>A0A8S8X7X7</accession>
<dbReference type="EC" id="2.7.7.65" evidence="1"/>
<evidence type="ECO:0000259" key="4">
    <source>
        <dbReference type="PROSITE" id="PS50110"/>
    </source>
</evidence>
<organism evidence="6 7">
    <name type="scientific">Roseiterribacter gracilis</name>
    <dbReference type="NCBI Taxonomy" id="2812848"/>
    <lineage>
        <taxon>Bacteria</taxon>
        <taxon>Pseudomonadati</taxon>
        <taxon>Pseudomonadota</taxon>
        <taxon>Alphaproteobacteria</taxon>
        <taxon>Rhodospirillales</taxon>
        <taxon>Roseiterribacteraceae</taxon>
        <taxon>Roseiterribacter</taxon>
    </lineage>
</organism>
<gene>
    <name evidence="6" type="primary">pleD</name>
    <name evidence="6" type="ORF">TMPK1_00780</name>
</gene>
<dbReference type="Pfam" id="PF00072">
    <property type="entry name" value="Response_reg"/>
    <property type="match status" value="2"/>
</dbReference>
<dbReference type="NCBIfam" id="TIGR00254">
    <property type="entry name" value="GGDEF"/>
    <property type="match status" value="1"/>
</dbReference>
<dbReference type="InterPro" id="IPR050469">
    <property type="entry name" value="Diguanylate_Cyclase"/>
</dbReference>
<dbReference type="InterPro" id="IPR000160">
    <property type="entry name" value="GGDEF_dom"/>
</dbReference>
<dbReference type="SMART" id="SM00448">
    <property type="entry name" value="REC"/>
    <property type="match status" value="2"/>
</dbReference>
<dbReference type="FunFam" id="3.30.70.270:FF:000001">
    <property type="entry name" value="Diguanylate cyclase domain protein"/>
    <property type="match status" value="1"/>
</dbReference>
<feature type="modified residue" description="4-aspartylphosphate" evidence="3">
    <location>
        <position position="53"/>
    </location>
</feature>
<evidence type="ECO:0000256" key="2">
    <source>
        <dbReference type="ARBA" id="ARBA00034247"/>
    </source>
</evidence>
<evidence type="ECO:0000256" key="1">
    <source>
        <dbReference type="ARBA" id="ARBA00012528"/>
    </source>
</evidence>
<sequence>MSARVLVVDDLLPNVKLLSAKLTNEYFEVVTALNGPQALEVVRQAPPDIILLDVMMPGMDGFEVCTRIKSDPATSHIPIVMVTALSDAENRVRGLEAGADDFLTKPVNDVALFARVRALVRLKLTIDQWKLRENTSNQFGMATPLSARAEAVDHAHVLLIEDSILDRDRVATTLTRDQDTVSHAPSGAAAMQMTQAESFDLIMLSLNLEGEDSLRLCSQLRSQDKTRQTPILLMAHEDDLKRVAKGLELGATDYILRPIDRNELMARVRSQVRQKRYQDRLLVNYESNLSMALTDSLTGLYNRRYVMVHLERLLRQSQESKKPFALMLLDIDHFKRINDNYGHPAGDDVLREFAGRIGRSLRNFDLAGRIGGEEFVAILPDTNLDVAVAVAERLRAQISGAPMTAKGVDDQIPVTTSLGVTIASDPGESVDDLIGRADRALYAAKRNGRDRVEVELAGGAAPAAAAAGGGD</sequence>
<dbReference type="PROSITE" id="PS50887">
    <property type="entry name" value="GGDEF"/>
    <property type="match status" value="1"/>
</dbReference>
<dbReference type="GO" id="GO:0000160">
    <property type="term" value="P:phosphorelay signal transduction system"/>
    <property type="evidence" value="ECO:0007669"/>
    <property type="project" value="InterPro"/>
</dbReference>
<keyword evidence="7" id="KW-1185">Reference proteome</keyword>
<dbReference type="Pfam" id="PF00990">
    <property type="entry name" value="GGDEF"/>
    <property type="match status" value="1"/>
</dbReference>
<dbReference type="FunFam" id="3.40.50.2300:FF:000574">
    <property type="entry name" value="Response regulator PleD"/>
    <property type="match status" value="1"/>
</dbReference>
<evidence type="ECO:0000256" key="3">
    <source>
        <dbReference type="PROSITE-ProRule" id="PRU00169"/>
    </source>
</evidence>
<proteinExistence type="predicted"/>
<evidence type="ECO:0000259" key="5">
    <source>
        <dbReference type="PROSITE" id="PS50887"/>
    </source>
</evidence>
<dbReference type="Gene3D" id="3.40.50.2300">
    <property type="match status" value="2"/>
</dbReference>
<comment type="caution">
    <text evidence="3">Lacks conserved residue(s) required for the propagation of feature annotation.</text>
</comment>
<evidence type="ECO:0000313" key="7">
    <source>
        <dbReference type="Proteomes" id="UP000681075"/>
    </source>
</evidence>
<protein>
    <recommendedName>
        <fullName evidence="1">diguanylate cyclase</fullName>
        <ecNumber evidence="1">2.7.7.65</ecNumber>
    </recommendedName>
</protein>
<dbReference type="InterPro" id="IPR011006">
    <property type="entry name" value="CheY-like_superfamily"/>
</dbReference>
<dbReference type="PANTHER" id="PTHR45138:SF9">
    <property type="entry name" value="DIGUANYLATE CYCLASE DGCM-RELATED"/>
    <property type="match status" value="1"/>
</dbReference>
<dbReference type="NCBIfam" id="NF007135">
    <property type="entry name" value="PRK09581.1"/>
    <property type="match status" value="1"/>
</dbReference>
<comment type="catalytic activity">
    <reaction evidence="2">
        <text>2 GTP = 3',3'-c-di-GMP + 2 diphosphate</text>
        <dbReference type="Rhea" id="RHEA:24898"/>
        <dbReference type="ChEBI" id="CHEBI:33019"/>
        <dbReference type="ChEBI" id="CHEBI:37565"/>
        <dbReference type="ChEBI" id="CHEBI:58805"/>
        <dbReference type="EC" id="2.7.7.65"/>
    </reaction>
</comment>
<evidence type="ECO:0000313" key="6">
    <source>
        <dbReference type="EMBL" id="GIL37841.1"/>
    </source>
</evidence>
<dbReference type="InterPro" id="IPR043128">
    <property type="entry name" value="Rev_trsase/Diguanyl_cyclase"/>
</dbReference>
<dbReference type="InterPro" id="IPR001789">
    <property type="entry name" value="Sig_transdc_resp-reg_receiver"/>
</dbReference>
<dbReference type="SUPFAM" id="SSF52172">
    <property type="entry name" value="CheY-like"/>
    <property type="match status" value="2"/>
</dbReference>
<reference evidence="6" key="1">
    <citation type="submission" date="2021-02" db="EMBL/GenBank/DDBJ databases">
        <title>Genome sequence of Rhodospirillales sp. strain TMPK1 isolated from soil.</title>
        <authorList>
            <person name="Nakai R."/>
            <person name="Kusada H."/>
            <person name="Tamaki H."/>
        </authorList>
    </citation>
    <scope>NUCLEOTIDE SEQUENCE</scope>
    <source>
        <strain evidence="6">TMPK1</strain>
    </source>
</reference>
<dbReference type="GO" id="GO:0005886">
    <property type="term" value="C:plasma membrane"/>
    <property type="evidence" value="ECO:0007669"/>
    <property type="project" value="TreeGrafter"/>
</dbReference>
<feature type="domain" description="Response regulatory" evidence="4">
    <location>
        <begin position="156"/>
        <end position="272"/>
    </location>
</feature>
<dbReference type="CDD" id="cd17538">
    <property type="entry name" value="REC_D1_PleD-like"/>
    <property type="match status" value="1"/>
</dbReference>
<keyword evidence="3" id="KW-0597">Phosphoprotein</keyword>
<dbReference type="InterPro" id="IPR029787">
    <property type="entry name" value="Nucleotide_cyclase"/>
</dbReference>
<dbReference type="SMART" id="SM00267">
    <property type="entry name" value="GGDEF"/>
    <property type="match status" value="1"/>
</dbReference>